<dbReference type="PANTHER" id="PTHR12792:SF0">
    <property type="entry name" value="SEPARIN"/>
    <property type="match status" value="1"/>
</dbReference>
<accession>A0A7L1KHZ0</accession>
<proteinExistence type="predicted"/>
<protein>
    <submittedName>
        <fullName evidence="2">ESPL1 protein</fullName>
    </submittedName>
</protein>
<dbReference type="InterPro" id="IPR005314">
    <property type="entry name" value="Peptidase_C50"/>
</dbReference>
<reference evidence="2 3" key="1">
    <citation type="submission" date="2019-09" db="EMBL/GenBank/DDBJ databases">
        <title>Bird 10,000 Genomes (B10K) Project - Family phase.</title>
        <authorList>
            <person name="Zhang G."/>
        </authorList>
    </citation>
    <scope>NUCLEOTIDE SEQUENCE [LARGE SCALE GENOMIC DNA]</scope>
    <source>
        <strain evidence="2">B10K-DU-002-16</strain>
        <tissue evidence="2">Muscle</tissue>
    </source>
</reference>
<feature type="chain" id="PRO_5029726498" evidence="1">
    <location>
        <begin position="25"/>
        <end position="165"/>
    </location>
</feature>
<organism evidence="2 3">
    <name type="scientific">Rynchops niger</name>
    <name type="common">Black skimmer</name>
    <dbReference type="NCBI Taxonomy" id="227184"/>
    <lineage>
        <taxon>Eukaryota</taxon>
        <taxon>Metazoa</taxon>
        <taxon>Chordata</taxon>
        <taxon>Craniata</taxon>
        <taxon>Vertebrata</taxon>
        <taxon>Euteleostomi</taxon>
        <taxon>Archelosauria</taxon>
        <taxon>Archosauria</taxon>
        <taxon>Dinosauria</taxon>
        <taxon>Saurischia</taxon>
        <taxon>Theropoda</taxon>
        <taxon>Coelurosauria</taxon>
        <taxon>Aves</taxon>
        <taxon>Neognathae</taxon>
        <taxon>Neoaves</taxon>
        <taxon>Charadriiformes</taxon>
        <taxon>Laridae</taxon>
        <taxon>Rynchops</taxon>
    </lineage>
</organism>
<feature type="non-terminal residue" evidence="2">
    <location>
        <position position="1"/>
    </location>
</feature>
<dbReference type="Proteomes" id="UP000525416">
    <property type="component" value="Unassembled WGS sequence"/>
</dbReference>
<dbReference type="EMBL" id="VXBH01016219">
    <property type="protein sequence ID" value="NXN62634.1"/>
    <property type="molecule type" value="Genomic_DNA"/>
</dbReference>
<gene>
    <name evidence="2" type="primary">Espl1</name>
    <name evidence="2" type="ORF">RYNNIG_R15867</name>
</gene>
<sequence>KVQLWLSGVTVCILTLAGVQPGSAGDTLLLTRLEKDAAPLSIRIPTALGKVRAGGGRGVAPLLPPAFGARVTALFLLQVPLRSVLSDFEAILKEQKEANGCTDKQDWWLRRSQLDHRMKSLIETLETQVLGCWRGALLPAPPQPALDEEVTLLHPQLGRCGWSHP</sequence>
<keyword evidence="3" id="KW-1185">Reference proteome</keyword>
<keyword evidence="1" id="KW-0732">Signal</keyword>
<dbReference type="AlphaFoldDB" id="A0A7L1KHZ0"/>
<dbReference type="OrthoDB" id="10255632at2759"/>
<comment type="caution">
    <text evidence="2">The sequence shown here is derived from an EMBL/GenBank/DDBJ whole genome shotgun (WGS) entry which is preliminary data.</text>
</comment>
<feature type="non-terminal residue" evidence="2">
    <location>
        <position position="165"/>
    </location>
</feature>
<dbReference type="Pfam" id="PF03568">
    <property type="entry name" value="Separin_C"/>
    <property type="match status" value="1"/>
</dbReference>
<dbReference type="GO" id="GO:0005634">
    <property type="term" value="C:nucleus"/>
    <property type="evidence" value="ECO:0007669"/>
    <property type="project" value="InterPro"/>
</dbReference>
<dbReference type="GO" id="GO:0051307">
    <property type="term" value="P:meiotic chromosome separation"/>
    <property type="evidence" value="ECO:0007669"/>
    <property type="project" value="TreeGrafter"/>
</dbReference>
<dbReference type="GO" id="GO:0005813">
    <property type="term" value="C:centrosome"/>
    <property type="evidence" value="ECO:0007669"/>
    <property type="project" value="TreeGrafter"/>
</dbReference>
<dbReference type="GO" id="GO:0006508">
    <property type="term" value="P:proteolysis"/>
    <property type="evidence" value="ECO:0007669"/>
    <property type="project" value="InterPro"/>
</dbReference>
<dbReference type="GO" id="GO:0072686">
    <property type="term" value="C:mitotic spindle"/>
    <property type="evidence" value="ECO:0007669"/>
    <property type="project" value="TreeGrafter"/>
</dbReference>
<dbReference type="PANTHER" id="PTHR12792">
    <property type="entry name" value="EXTRA SPINDLE POLES 1-RELATED"/>
    <property type="match status" value="1"/>
</dbReference>
<feature type="signal peptide" evidence="1">
    <location>
        <begin position="1"/>
        <end position="24"/>
    </location>
</feature>
<evidence type="ECO:0000313" key="3">
    <source>
        <dbReference type="Proteomes" id="UP000525416"/>
    </source>
</evidence>
<name>A0A7L1KHZ0_RYNNI</name>
<dbReference type="GO" id="GO:0004197">
    <property type="term" value="F:cysteine-type endopeptidase activity"/>
    <property type="evidence" value="ECO:0007669"/>
    <property type="project" value="InterPro"/>
</dbReference>
<evidence type="ECO:0000256" key="1">
    <source>
        <dbReference type="SAM" id="SignalP"/>
    </source>
</evidence>
<evidence type="ECO:0000313" key="2">
    <source>
        <dbReference type="EMBL" id="NXN62634.1"/>
    </source>
</evidence>
<dbReference type="GO" id="GO:0005737">
    <property type="term" value="C:cytoplasm"/>
    <property type="evidence" value="ECO:0007669"/>
    <property type="project" value="TreeGrafter"/>
</dbReference>